<feature type="region of interest" description="Disordered" evidence="1">
    <location>
        <begin position="139"/>
        <end position="159"/>
    </location>
</feature>
<dbReference type="Gene3D" id="3.40.50.300">
    <property type="entry name" value="P-loop containing nucleotide triphosphate hydrolases"/>
    <property type="match status" value="1"/>
</dbReference>
<dbReference type="KEGG" id="saqu:EJC51_45335"/>
<dbReference type="Pfam" id="PF13676">
    <property type="entry name" value="TIR_2"/>
    <property type="match status" value="1"/>
</dbReference>
<evidence type="ECO:0000313" key="3">
    <source>
        <dbReference type="EMBL" id="AZP22654.1"/>
    </source>
</evidence>
<name>A0A3Q9C2D2_9ACTN</name>
<dbReference type="AlphaFoldDB" id="A0A3Q9C2D2"/>
<dbReference type="Pfam" id="PF13424">
    <property type="entry name" value="TPR_12"/>
    <property type="match status" value="3"/>
</dbReference>
<dbReference type="SUPFAM" id="SSF48452">
    <property type="entry name" value="TPR-like"/>
    <property type="match status" value="3"/>
</dbReference>
<organism evidence="3 4">
    <name type="scientific">Streptomyces aquilus</name>
    <dbReference type="NCBI Taxonomy" id="2548456"/>
    <lineage>
        <taxon>Bacteria</taxon>
        <taxon>Bacillati</taxon>
        <taxon>Actinomycetota</taxon>
        <taxon>Actinomycetes</taxon>
        <taxon>Kitasatosporales</taxon>
        <taxon>Streptomycetaceae</taxon>
        <taxon>Streptomyces</taxon>
    </lineage>
</organism>
<dbReference type="InterPro" id="IPR053137">
    <property type="entry name" value="NLR-like"/>
</dbReference>
<dbReference type="Pfam" id="PF13374">
    <property type="entry name" value="TPR_10"/>
    <property type="match status" value="2"/>
</dbReference>
<dbReference type="InterPro" id="IPR027417">
    <property type="entry name" value="P-loop_NTPase"/>
</dbReference>
<keyword evidence="4" id="KW-1185">Reference proteome</keyword>
<protein>
    <submittedName>
        <fullName evidence="3">Tetratricopeptide repeat protein</fullName>
    </submittedName>
</protein>
<evidence type="ECO:0000259" key="2">
    <source>
        <dbReference type="Pfam" id="PF13676"/>
    </source>
</evidence>
<evidence type="ECO:0000256" key="1">
    <source>
        <dbReference type="SAM" id="MobiDB-lite"/>
    </source>
</evidence>
<dbReference type="EMBL" id="CP034463">
    <property type="protein sequence ID" value="AZP22654.1"/>
    <property type="molecule type" value="Genomic_DNA"/>
</dbReference>
<dbReference type="InterPro" id="IPR011990">
    <property type="entry name" value="TPR-like_helical_dom_sf"/>
</dbReference>
<feature type="domain" description="TIR" evidence="2">
    <location>
        <begin position="18"/>
        <end position="130"/>
    </location>
</feature>
<proteinExistence type="predicted"/>
<dbReference type="PANTHER" id="PTHR46082:SF6">
    <property type="entry name" value="AAA+ ATPASE DOMAIN-CONTAINING PROTEIN-RELATED"/>
    <property type="match status" value="1"/>
</dbReference>
<dbReference type="InterPro" id="IPR035897">
    <property type="entry name" value="Toll_tir_struct_dom_sf"/>
</dbReference>
<dbReference type="InterPro" id="IPR000157">
    <property type="entry name" value="TIR_dom"/>
</dbReference>
<dbReference type="NCBIfam" id="NF040586">
    <property type="entry name" value="FxSxx_TPR"/>
    <property type="match status" value="1"/>
</dbReference>
<dbReference type="Proteomes" id="UP000280197">
    <property type="component" value="Chromosome"/>
</dbReference>
<accession>A0A3Q9C2D2</accession>
<gene>
    <name evidence="3" type="ORF">EJC51_45335</name>
</gene>
<dbReference type="SUPFAM" id="SSF52540">
    <property type="entry name" value="P-loop containing nucleoside triphosphate hydrolases"/>
    <property type="match status" value="1"/>
</dbReference>
<dbReference type="Gene3D" id="1.25.40.10">
    <property type="entry name" value="Tetratricopeptide repeat domain"/>
    <property type="match status" value="3"/>
</dbReference>
<dbReference type="Gene3D" id="3.40.50.10140">
    <property type="entry name" value="Toll/interleukin-1 receptor homology (TIR) domain"/>
    <property type="match status" value="1"/>
</dbReference>
<dbReference type="GO" id="GO:0007165">
    <property type="term" value="P:signal transduction"/>
    <property type="evidence" value="ECO:0007669"/>
    <property type="project" value="InterPro"/>
</dbReference>
<dbReference type="SUPFAM" id="SSF52200">
    <property type="entry name" value="Toll/Interleukin receptor TIR domain"/>
    <property type="match status" value="1"/>
</dbReference>
<reference evidence="3 4" key="1">
    <citation type="submission" date="2018-12" db="EMBL/GenBank/DDBJ databases">
        <authorList>
            <person name="Li K."/>
        </authorList>
    </citation>
    <scope>NUCLEOTIDE SEQUENCE [LARGE SCALE GENOMIC DNA]</scope>
    <source>
        <strain evidence="4">CR22</strain>
    </source>
</reference>
<sequence>MMGTGAGASGGMSDTVWFISHAGADRAWAEWAAWQLLDAGHEVELDCWDWGAGDSFIAKMNSALERGRMLALYSPAYFDPERFTTLEWEAMLAMRERITPVRIAETAPPPVLRPLIAADLFGLHEQDAREVLLRAVKGPTRPDRAPSRPPGMLSRIGGTGPRLPGSLPRVRNLPARNAAFTGRDSLLVHLREALAAEQRVAVQALHGRGGVGKTQLALEYAYRFAGEYEYAWWIAAEDPALIPGQLAGLAARMNVVSAGAPPADAVELLLGELGAMSRWLLVFDNAEEPTALAPFLPGGPGHVLITSRNPNWRARAVPVDVDTLTRTESVALLREQGARVSDAEAGRLARLLDDLPLALVQAAALLRRGLSAADLEAELARSMREVLEEGCPDDYPVSLAAQVRLTLTRLDTDQPAAAAVLTALALLAPEPFPLTSCAGRLPEQTSPLLKEALPSRLGAGGVVEAIARHSLARTQNGTVQLHRLTQAVVADQLTPPQRQDAVRHAEALLTAAYPGTPADPRWWPAWEVLLPHALAVDPACLTTSWGRYVVLQACWYLMDRGQAHPARERLQRLYDTCLEQLGPDDDDTLRAAHNLARAYDDTQEHERARALDEETLARRRRLHGDHDPDTLNSARNLAVRLWSLGQHEEALILDEKTLEARRRVRGADHPETLRTATGLAVELADAGRVEEALALEEETLGVQRRVLGVEHPDTLVTASNLAVRLAGVGRVEEALALCEETLGVRRRVLGAEHPDTLATASNLANRLADVGRLEEAVTLCEETVGVQRRVLGPEHPDTLRTASNLAVRLAGVGRVEEALALGEETLGVQRRVLGAEHPGTLLTASNLANRLADVGRVEEALALCEETLGVRRRVLGVEHPDTLRTANNLAVSLRDAGRVEEALALGEETLEVRRRVLGEDDVETRRTARWLEELRRERGE</sequence>
<dbReference type="PANTHER" id="PTHR46082">
    <property type="entry name" value="ATP/GTP-BINDING PROTEIN-RELATED"/>
    <property type="match status" value="1"/>
</dbReference>
<evidence type="ECO:0000313" key="4">
    <source>
        <dbReference type="Proteomes" id="UP000280197"/>
    </source>
</evidence>